<dbReference type="PROSITE" id="PS51011">
    <property type="entry name" value="ARID"/>
    <property type="match status" value="1"/>
</dbReference>
<dbReference type="InterPro" id="IPR036431">
    <property type="entry name" value="ARID_dom_sf"/>
</dbReference>
<reference evidence="2" key="1">
    <citation type="journal article" date="2019" name="Sci. Rep.">
        <title>Draft genome of Tanacetum cinerariifolium, the natural source of mosquito coil.</title>
        <authorList>
            <person name="Yamashiro T."/>
            <person name="Shiraishi A."/>
            <person name="Satake H."/>
            <person name="Nakayama K."/>
        </authorList>
    </citation>
    <scope>NUCLEOTIDE SEQUENCE</scope>
</reference>
<evidence type="ECO:0000313" key="2">
    <source>
        <dbReference type="EMBL" id="GEU50337.1"/>
    </source>
</evidence>
<dbReference type="GO" id="GO:0003677">
    <property type="term" value="F:DNA binding"/>
    <property type="evidence" value="ECO:0007669"/>
    <property type="project" value="InterPro"/>
</dbReference>
<protein>
    <submittedName>
        <fullName evidence="2">Bulb-type lectin domain-containing protein</fullName>
    </submittedName>
</protein>
<organism evidence="2">
    <name type="scientific">Tanacetum cinerariifolium</name>
    <name type="common">Dalmatian daisy</name>
    <name type="synonym">Chrysanthemum cinerariifolium</name>
    <dbReference type="NCBI Taxonomy" id="118510"/>
    <lineage>
        <taxon>Eukaryota</taxon>
        <taxon>Viridiplantae</taxon>
        <taxon>Streptophyta</taxon>
        <taxon>Embryophyta</taxon>
        <taxon>Tracheophyta</taxon>
        <taxon>Spermatophyta</taxon>
        <taxon>Magnoliopsida</taxon>
        <taxon>eudicotyledons</taxon>
        <taxon>Gunneridae</taxon>
        <taxon>Pentapetalae</taxon>
        <taxon>asterids</taxon>
        <taxon>campanulids</taxon>
        <taxon>Asterales</taxon>
        <taxon>Asteraceae</taxon>
        <taxon>Asteroideae</taxon>
        <taxon>Anthemideae</taxon>
        <taxon>Anthemidinae</taxon>
        <taxon>Tanacetum</taxon>
    </lineage>
</organism>
<dbReference type="AlphaFoldDB" id="A0A6L2KNN5"/>
<dbReference type="SUPFAM" id="SSF46774">
    <property type="entry name" value="ARID-like"/>
    <property type="match status" value="1"/>
</dbReference>
<gene>
    <name evidence="2" type="ORF">Tci_022315</name>
</gene>
<accession>A0A6L2KNN5</accession>
<name>A0A6L2KNN5_TANCI</name>
<dbReference type="CDD" id="cd16100">
    <property type="entry name" value="ARID"/>
    <property type="match status" value="1"/>
</dbReference>
<dbReference type="EMBL" id="BKCJ010002699">
    <property type="protein sequence ID" value="GEU50337.1"/>
    <property type="molecule type" value="Genomic_DNA"/>
</dbReference>
<keyword evidence="2" id="KW-0430">Lectin</keyword>
<sequence>MAYWKVYEFEFSTLVSEPTGMEDLKMEKEDVQDYIDDEYLSMNGTLYAMKVNTFPRFLSFLDLIKIDKLVYKNWEVLGKKFMKMLEWFYIGFLGQDVLGELPPVIGVIKVDLLGLYTFVDDLGGYMNVSLNNKWNEIAKLLGLAQENQEVVKECYKEFIGIVKIYYEEAKRSKQERPGKEVVGNDRGN</sequence>
<dbReference type="InterPro" id="IPR001606">
    <property type="entry name" value="ARID_dom"/>
</dbReference>
<proteinExistence type="predicted"/>
<dbReference type="SMART" id="SM00501">
    <property type="entry name" value="BRIGHT"/>
    <property type="match status" value="1"/>
</dbReference>
<comment type="caution">
    <text evidence="2">The sequence shown here is derived from an EMBL/GenBank/DDBJ whole genome shotgun (WGS) entry which is preliminary data.</text>
</comment>
<feature type="domain" description="ARID" evidence="1">
    <location>
        <begin position="75"/>
        <end position="167"/>
    </location>
</feature>
<dbReference type="Gene3D" id="1.10.150.60">
    <property type="entry name" value="ARID DNA-binding domain"/>
    <property type="match status" value="1"/>
</dbReference>
<dbReference type="Pfam" id="PF01388">
    <property type="entry name" value="ARID"/>
    <property type="match status" value="1"/>
</dbReference>
<dbReference type="GO" id="GO:0030246">
    <property type="term" value="F:carbohydrate binding"/>
    <property type="evidence" value="ECO:0007669"/>
    <property type="project" value="UniProtKB-KW"/>
</dbReference>
<evidence type="ECO:0000259" key="1">
    <source>
        <dbReference type="PROSITE" id="PS51011"/>
    </source>
</evidence>